<evidence type="ECO:0000256" key="8">
    <source>
        <dbReference type="ARBA" id="ARBA00022840"/>
    </source>
</evidence>
<evidence type="ECO:0000256" key="7">
    <source>
        <dbReference type="ARBA" id="ARBA00022741"/>
    </source>
</evidence>
<keyword evidence="6 12" id="KW-0479">Metal-binding</keyword>
<dbReference type="AlphaFoldDB" id="A0AAN1XZN8"/>
<dbReference type="KEGG" id="vab:WPS_26190"/>
<dbReference type="Proteomes" id="UP001317532">
    <property type="component" value="Chromosome"/>
</dbReference>
<evidence type="ECO:0000256" key="5">
    <source>
        <dbReference type="ARBA" id="ARBA00012773"/>
    </source>
</evidence>
<dbReference type="PRINTS" id="PR00091">
    <property type="entry name" value="NITROGNASEII"/>
</dbReference>
<dbReference type="InterPro" id="IPR027417">
    <property type="entry name" value="P-loop_NTPase"/>
</dbReference>
<sequence length="335" mass="35331">MGVSKNSTVAIYGKGGAGKSFLTSMTAKALVDRGKRVLQMGCDPKHDSVVTHFGGALIPTLLGTWAKFEAEGKADDLGPEHIIFKGEGVYCVELGGPESARGCGGRGITFGFQLLEKWGLSEWNFQYMLLDFLGDVVCGGFGTPIARSMADKLIIVCSNEGQSLYAATNIASAVRYFAENGGRTRCLGLFVNKDDGSGKADKLAEWLGIPVLAKLPLLPQDEVLVDGVPHAAVQDAVAKVIESIDTRAAVTPNKVDFVEFMMSLTGNAAEMDGTAVTADELWSLGEDDPLVGIPNGGLDDHRYLEAEEDAHRLLGPVIVSVGGGAVPAGAWERAS</sequence>
<evidence type="ECO:0000256" key="12">
    <source>
        <dbReference type="RuleBase" id="RU003688"/>
    </source>
</evidence>
<evidence type="ECO:0000256" key="10">
    <source>
        <dbReference type="ARBA" id="ARBA00023014"/>
    </source>
</evidence>
<keyword evidence="7 12" id="KW-0547">Nucleotide-binding</keyword>
<evidence type="ECO:0000313" key="13">
    <source>
        <dbReference type="EMBL" id="BDE07343.1"/>
    </source>
</evidence>
<gene>
    <name evidence="13" type="ORF">WPS_26190</name>
</gene>
<evidence type="ECO:0000256" key="9">
    <source>
        <dbReference type="ARBA" id="ARBA00023004"/>
    </source>
</evidence>
<evidence type="ECO:0000256" key="3">
    <source>
        <dbReference type="ARBA" id="ARBA00005504"/>
    </source>
</evidence>
<dbReference type="EMBL" id="AP025523">
    <property type="protein sequence ID" value="BDE07343.1"/>
    <property type="molecule type" value="Genomic_DNA"/>
</dbReference>
<dbReference type="Pfam" id="PF00142">
    <property type="entry name" value="Fer4_NifH"/>
    <property type="match status" value="1"/>
</dbReference>
<comment type="function">
    <text evidence="2">The key enzymatic reactions in nitrogen fixation are catalyzed by the nitrogenase complex, which has 2 components: the iron protein and the molybdenum-iron protein.</text>
</comment>
<dbReference type="GO" id="GO:0051539">
    <property type="term" value="F:4 iron, 4 sulfur cluster binding"/>
    <property type="evidence" value="ECO:0007669"/>
    <property type="project" value="UniProtKB-KW"/>
</dbReference>
<dbReference type="SUPFAM" id="SSF52540">
    <property type="entry name" value="P-loop containing nucleoside triphosphate hydrolases"/>
    <property type="match status" value="1"/>
</dbReference>
<evidence type="ECO:0000256" key="11">
    <source>
        <dbReference type="ARBA" id="ARBA00047967"/>
    </source>
</evidence>
<reference evidence="13 14" key="1">
    <citation type="journal article" date="2022" name="ISME Commun">
        <title>Vulcanimicrobium alpinus gen. nov. sp. nov., the first cultivated representative of the candidate phylum 'Eremiobacterota', is a metabolically versatile aerobic anoxygenic phototroph.</title>
        <authorList>
            <person name="Yabe S."/>
            <person name="Muto K."/>
            <person name="Abe K."/>
            <person name="Yokota A."/>
            <person name="Staudigel H."/>
            <person name="Tebo B.M."/>
        </authorList>
    </citation>
    <scope>NUCLEOTIDE SEQUENCE [LARGE SCALE GENOMIC DNA]</scope>
    <source>
        <strain evidence="13 14">WC8-2</strain>
    </source>
</reference>
<keyword evidence="12" id="KW-0004">4Fe-4S</keyword>
<dbReference type="PROSITE" id="PS51026">
    <property type="entry name" value="NIFH_FRXC_3"/>
    <property type="match status" value="1"/>
</dbReference>
<evidence type="ECO:0000256" key="1">
    <source>
        <dbReference type="ARBA" id="ARBA00001966"/>
    </source>
</evidence>
<dbReference type="InterPro" id="IPR000392">
    <property type="entry name" value="NifH/frxC"/>
</dbReference>
<evidence type="ECO:0000256" key="2">
    <source>
        <dbReference type="ARBA" id="ARBA00002234"/>
    </source>
</evidence>
<dbReference type="GO" id="GO:0005524">
    <property type="term" value="F:ATP binding"/>
    <property type="evidence" value="ECO:0007669"/>
    <property type="project" value="UniProtKB-KW"/>
</dbReference>
<dbReference type="GO" id="GO:0046872">
    <property type="term" value="F:metal ion binding"/>
    <property type="evidence" value="ECO:0007669"/>
    <property type="project" value="UniProtKB-KW"/>
</dbReference>
<keyword evidence="9 12" id="KW-0408">Iron</keyword>
<name>A0AAN1XZN8_UNVUL</name>
<dbReference type="PANTHER" id="PTHR42864">
    <property type="entry name" value="LIGHT-INDEPENDENT PROTOCHLOROPHYLLIDE REDUCTASE IRON-SULFUR ATP-BINDING PROTEIN"/>
    <property type="match status" value="1"/>
</dbReference>
<evidence type="ECO:0000256" key="6">
    <source>
        <dbReference type="ARBA" id="ARBA00022723"/>
    </source>
</evidence>
<comment type="subunit">
    <text evidence="4">Homodimer.</text>
</comment>
<evidence type="ECO:0000256" key="4">
    <source>
        <dbReference type="ARBA" id="ARBA00011738"/>
    </source>
</evidence>
<keyword evidence="12" id="KW-0560">Oxidoreductase</keyword>
<evidence type="ECO:0000313" key="14">
    <source>
        <dbReference type="Proteomes" id="UP001317532"/>
    </source>
</evidence>
<dbReference type="PROSITE" id="PS00746">
    <property type="entry name" value="NIFH_FRXC_1"/>
    <property type="match status" value="1"/>
</dbReference>
<keyword evidence="14" id="KW-1185">Reference proteome</keyword>
<proteinExistence type="inferred from homology"/>
<dbReference type="PANTHER" id="PTHR42864:SF2">
    <property type="entry name" value="LIGHT-INDEPENDENT PROTOCHLOROPHYLLIDE REDUCTASE IRON-SULFUR ATP-BINDING PROTEIN"/>
    <property type="match status" value="1"/>
</dbReference>
<keyword evidence="8 12" id="KW-0067">ATP-binding</keyword>
<organism evidence="13 14">
    <name type="scientific">Vulcanimicrobium alpinum</name>
    <dbReference type="NCBI Taxonomy" id="3016050"/>
    <lineage>
        <taxon>Bacteria</taxon>
        <taxon>Bacillati</taxon>
        <taxon>Vulcanimicrobiota</taxon>
        <taxon>Vulcanimicrobiia</taxon>
        <taxon>Vulcanimicrobiales</taxon>
        <taxon>Vulcanimicrobiaceae</taxon>
        <taxon>Vulcanimicrobium</taxon>
    </lineage>
</organism>
<accession>A0AAN1XZN8</accession>
<dbReference type="Gene3D" id="3.40.50.300">
    <property type="entry name" value="P-loop containing nucleotide triphosphate hydrolases"/>
    <property type="match status" value="1"/>
</dbReference>
<dbReference type="GO" id="GO:0016163">
    <property type="term" value="F:nitrogenase activity"/>
    <property type="evidence" value="ECO:0007669"/>
    <property type="project" value="UniProtKB-EC"/>
</dbReference>
<comment type="similarity">
    <text evidence="3 12">Belongs to the NifH/BchL/ChlL family.</text>
</comment>
<dbReference type="PROSITE" id="PS00692">
    <property type="entry name" value="NIFH_FRXC_2"/>
    <property type="match status" value="1"/>
</dbReference>
<keyword evidence="10 12" id="KW-0411">Iron-sulfur</keyword>
<protein>
    <recommendedName>
        <fullName evidence="5">nitrogenase</fullName>
        <ecNumber evidence="5">1.18.6.1</ecNumber>
    </recommendedName>
</protein>
<comment type="catalytic activity">
    <reaction evidence="11">
        <text>N2 + 8 reduced [2Fe-2S]-[ferredoxin] + 16 ATP + 16 H2O = H2 + 8 oxidized [2Fe-2S]-[ferredoxin] + 2 NH4(+) + 16 ADP + 16 phosphate + 6 H(+)</text>
        <dbReference type="Rhea" id="RHEA:21448"/>
        <dbReference type="Rhea" id="RHEA-COMP:10000"/>
        <dbReference type="Rhea" id="RHEA-COMP:10001"/>
        <dbReference type="ChEBI" id="CHEBI:15377"/>
        <dbReference type="ChEBI" id="CHEBI:15378"/>
        <dbReference type="ChEBI" id="CHEBI:17997"/>
        <dbReference type="ChEBI" id="CHEBI:18276"/>
        <dbReference type="ChEBI" id="CHEBI:28938"/>
        <dbReference type="ChEBI" id="CHEBI:30616"/>
        <dbReference type="ChEBI" id="CHEBI:33737"/>
        <dbReference type="ChEBI" id="CHEBI:33738"/>
        <dbReference type="ChEBI" id="CHEBI:43474"/>
        <dbReference type="ChEBI" id="CHEBI:456216"/>
        <dbReference type="EC" id="1.18.6.1"/>
    </reaction>
</comment>
<comment type="cofactor">
    <cofactor evidence="1">
        <name>[4Fe-4S] cluster</name>
        <dbReference type="ChEBI" id="CHEBI:49883"/>
    </cofactor>
</comment>
<dbReference type="RefSeq" id="WP_317994942.1">
    <property type="nucleotide sequence ID" value="NZ_AP025523.1"/>
</dbReference>
<dbReference type="EC" id="1.18.6.1" evidence="5"/>
<dbReference type="InterPro" id="IPR030655">
    <property type="entry name" value="NifH/chlL_CS"/>
</dbReference>